<keyword evidence="4" id="KW-0378">Hydrolase</keyword>
<dbReference type="AlphaFoldDB" id="A0A8T0HEU1"/>
<dbReference type="CDD" id="cd16964">
    <property type="entry name" value="YqgF"/>
    <property type="match status" value="1"/>
</dbReference>
<keyword evidence="2" id="KW-0690">Ribosome biogenesis</keyword>
<dbReference type="Gene3D" id="3.30.420.140">
    <property type="entry name" value="YqgF/RNase H-like domain"/>
    <property type="match status" value="1"/>
</dbReference>
<proteinExistence type="inferred from homology"/>
<organism evidence="7 8">
    <name type="scientific">Ceratodon purpureus</name>
    <name type="common">Fire moss</name>
    <name type="synonym">Dicranum purpureum</name>
    <dbReference type="NCBI Taxonomy" id="3225"/>
    <lineage>
        <taxon>Eukaryota</taxon>
        <taxon>Viridiplantae</taxon>
        <taxon>Streptophyta</taxon>
        <taxon>Embryophyta</taxon>
        <taxon>Bryophyta</taxon>
        <taxon>Bryophytina</taxon>
        <taxon>Bryopsida</taxon>
        <taxon>Dicranidae</taxon>
        <taxon>Pseudoditrichales</taxon>
        <taxon>Ditrichaceae</taxon>
        <taxon>Ceratodon</taxon>
    </lineage>
</organism>
<dbReference type="HAMAP" id="MF_00651">
    <property type="entry name" value="Nuclease_YqgF"/>
    <property type="match status" value="1"/>
</dbReference>
<evidence type="ECO:0000256" key="1">
    <source>
        <dbReference type="ARBA" id="ARBA00022490"/>
    </source>
</evidence>
<reference evidence="7 8" key="1">
    <citation type="submission" date="2020-06" db="EMBL/GenBank/DDBJ databases">
        <title>WGS assembly of Ceratodon purpureus strain R40.</title>
        <authorList>
            <person name="Carey S.B."/>
            <person name="Jenkins J."/>
            <person name="Shu S."/>
            <person name="Lovell J.T."/>
            <person name="Sreedasyam A."/>
            <person name="Maumus F."/>
            <person name="Tiley G.P."/>
            <person name="Fernandez-Pozo N."/>
            <person name="Barry K."/>
            <person name="Chen C."/>
            <person name="Wang M."/>
            <person name="Lipzen A."/>
            <person name="Daum C."/>
            <person name="Saski C.A."/>
            <person name="Payton A.C."/>
            <person name="Mcbreen J.C."/>
            <person name="Conrad R.E."/>
            <person name="Kollar L.M."/>
            <person name="Olsson S."/>
            <person name="Huttunen S."/>
            <person name="Landis J.B."/>
            <person name="Wickett N.J."/>
            <person name="Johnson M.G."/>
            <person name="Rensing S.A."/>
            <person name="Grimwood J."/>
            <person name="Schmutz J."/>
            <person name="Mcdaniel S.F."/>
        </authorList>
    </citation>
    <scope>NUCLEOTIDE SEQUENCE [LARGE SCALE GENOMIC DNA]</scope>
    <source>
        <strain evidence="7 8">R40</strain>
    </source>
</reference>
<dbReference type="SUPFAM" id="SSF53098">
    <property type="entry name" value="Ribonuclease H-like"/>
    <property type="match status" value="1"/>
</dbReference>
<dbReference type="InterPro" id="IPR006641">
    <property type="entry name" value="YqgF/RNaseH-like_dom"/>
</dbReference>
<evidence type="ECO:0000313" key="7">
    <source>
        <dbReference type="EMBL" id="KAG0570281.1"/>
    </source>
</evidence>
<feature type="domain" description="YqgF/RNase H-like" evidence="6">
    <location>
        <begin position="105"/>
        <end position="206"/>
    </location>
</feature>
<feature type="region of interest" description="Disordered" evidence="5">
    <location>
        <begin position="263"/>
        <end position="282"/>
    </location>
</feature>
<dbReference type="GO" id="GO:0004518">
    <property type="term" value="F:nuclease activity"/>
    <property type="evidence" value="ECO:0007669"/>
    <property type="project" value="UniProtKB-KW"/>
</dbReference>
<dbReference type="GO" id="GO:0000967">
    <property type="term" value="P:rRNA 5'-end processing"/>
    <property type="evidence" value="ECO:0007669"/>
    <property type="project" value="TreeGrafter"/>
</dbReference>
<dbReference type="GO" id="GO:0016787">
    <property type="term" value="F:hydrolase activity"/>
    <property type="evidence" value="ECO:0007669"/>
    <property type="project" value="UniProtKB-KW"/>
</dbReference>
<keyword evidence="1" id="KW-0963">Cytoplasm</keyword>
<dbReference type="Proteomes" id="UP000822688">
    <property type="component" value="Chromosome 6"/>
</dbReference>
<dbReference type="PANTHER" id="PTHR33317">
    <property type="entry name" value="POLYNUCLEOTIDYL TRANSFERASE, RIBONUCLEASE H-LIKE SUPERFAMILY PROTEIN"/>
    <property type="match status" value="1"/>
</dbReference>
<protein>
    <recommendedName>
        <fullName evidence="6">YqgF/RNase H-like domain-containing protein</fullName>
    </recommendedName>
</protein>
<evidence type="ECO:0000259" key="6">
    <source>
        <dbReference type="SMART" id="SM00732"/>
    </source>
</evidence>
<dbReference type="InterPro" id="IPR005227">
    <property type="entry name" value="YqgF"/>
</dbReference>
<dbReference type="Pfam" id="PF03652">
    <property type="entry name" value="RuvX"/>
    <property type="match status" value="1"/>
</dbReference>
<dbReference type="InterPro" id="IPR012337">
    <property type="entry name" value="RNaseH-like_sf"/>
</dbReference>
<dbReference type="PANTHER" id="PTHR33317:SF4">
    <property type="entry name" value="POLYNUCLEOTIDYL TRANSFERASE, RIBONUCLEASE H-LIKE SUPERFAMILY PROTEIN"/>
    <property type="match status" value="1"/>
</dbReference>
<keyword evidence="8" id="KW-1185">Reference proteome</keyword>
<evidence type="ECO:0000256" key="4">
    <source>
        <dbReference type="ARBA" id="ARBA00022801"/>
    </source>
</evidence>
<dbReference type="InterPro" id="IPR037027">
    <property type="entry name" value="YqgF/RNaseH-like_dom_sf"/>
</dbReference>
<sequence length="282" mass="30767">MRGQMGTLNHVAVVPRLPSLQLGCVRFVPLRVEVRVKLQMRGIGVVCAGKRGRVEVGKGGEEVEGDGVKVQEDPKLRLELKVKVAALECNARKAKGGEGVGRLRGHTIGVDLGDVRTGLSVSLGGFAPRPLTVVRQRGDKLLETILQVALQEKADEFVVGLPKSWDGKDSEQANKCRSFAGRLSNLAARRGWRVYLHDEYGTSQDALDYMIDIGSNRRSRKEQLDAYAAKALLCNYFESGGSRAQIVVPKPLDLQQLLCQGPSMPPLSSLEDDDGFGDFDDE</sequence>
<accession>A0A8T0HEU1</accession>
<name>A0A8T0HEU1_CERPU</name>
<dbReference type="EMBL" id="CM026427">
    <property type="protein sequence ID" value="KAG0570281.1"/>
    <property type="molecule type" value="Genomic_DNA"/>
</dbReference>
<comment type="caution">
    <text evidence="7">The sequence shown here is derived from an EMBL/GenBank/DDBJ whole genome shotgun (WGS) entry which is preliminary data.</text>
</comment>
<gene>
    <name evidence="7" type="ORF">KC19_6G150700</name>
</gene>
<evidence type="ECO:0000256" key="5">
    <source>
        <dbReference type="SAM" id="MobiDB-lite"/>
    </source>
</evidence>
<evidence type="ECO:0000313" key="8">
    <source>
        <dbReference type="Proteomes" id="UP000822688"/>
    </source>
</evidence>
<evidence type="ECO:0000256" key="3">
    <source>
        <dbReference type="ARBA" id="ARBA00022722"/>
    </source>
</evidence>
<dbReference type="NCBIfam" id="TIGR00250">
    <property type="entry name" value="RNAse_H_YqgF"/>
    <property type="match status" value="1"/>
</dbReference>
<feature type="compositionally biased region" description="Acidic residues" evidence="5">
    <location>
        <begin position="270"/>
        <end position="282"/>
    </location>
</feature>
<dbReference type="SMART" id="SM00732">
    <property type="entry name" value="YqgFc"/>
    <property type="match status" value="1"/>
</dbReference>
<keyword evidence="3" id="KW-0540">Nuclease</keyword>
<dbReference type="OrthoDB" id="430851at2759"/>
<evidence type="ECO:0000256" key="2">
    <source>
        <dbReference type="ARBA" id="ARBA00022517"/>
    </source>
</evidence>